<protein>
    <recommendedName>
        <fullName evidence="3">Transposase DDE domain-containing protein</fullName>
    </recommendedName>
</protein>
<dbReference type="EMBL" id="FMVT01000022">
    <property type="protein sequence ID" value="SCY95514.1"/>
    <property type="molecule type" value="Genomic_DNA"/>
</dbReference>
<gene>
    <name evidence="1" type="ORF">SAMN05660710_03685</name>
</gene>
<dbReference type="STRING" id="336292.SAMN05660710_03685"/>
<dbReference type="Proteomes" id="UP000199502">
    <property type="component" value="Unassembled WGS sequence"/>
</dbReference>
<evidence type="ECO:0000313" key="2">
    <source>
        <dbReference type="Proteomes" id="UP000199502"/>
    </source>
</evidence>
<sequence length="45" mass="5221">MGPTYFLTRRPKNVRSEMALLVAAYNIRRMATLIGIRRLMRAIQA</sequence>
<name>A0A1G5K4Y0_9RHOB</name>
<organism evidence="1 2">
    <name type="scientific">Paracoccus tibetensis</name>
    <dbReference type="NCBI Taxonomy" id="336292"/>
    <lineage>
        <taxon>Bacteria</taxon>
        <taxon>Pseudomonadati</taxon>
        <taxon>Pseudomonadota</taxon>
        <taxon>Alphaproteobacteria</taxon>
        <taxon>Rhodobacterales</taxon>
        <taxon>Paracoccaceae</taxon>
        <taxon>Paracoccus</taxon>
    </lineage>
</organism>
<accession>A0A1G5K4Y0</accession>
<reference evidence="1 2" key="1">
    <citation type="submission" date="2016-10" db="EMBL/GenBank/DDBJ databases">
        <authorList>
            <person name="de Groot N.N."/>
        </authorList>
    </citation>
    <scope>NUCLEOTIDE SEQUENCE [LARGE SCALE GENOMIC DNA]</scope>
    <source>
        <strain evidence="1 2">CGMCC 1.8925</strain>
    </source>
</reference>
<keyword evidence="2" id="KW-1185">Reference proteome</keyword>
<dbReference type="AlphaFoldDB" id="A0A1G5K4Y0"/>
<proteinExistence type="predicted"/>
<evidence type="ECO:0000313" key="1">
    <source>
        <dbReference type="EMBL" id="SCY95514.1"/>
    </source>
</evidence>
<evidence type="ECO:0008006" key="3">
    <source>
        <dbReference type="Google" id="ProtNLM"/>
    </source>
</evidence>